<comment type="caution">
    <text evidence="8">The sequence shown here is derived from an EMBL/GenBank/DDBJ whole genome shotgun (WGS) entry which is preliminary data.</text>
</comment>
<accession>A0ABV4P0V1</accession>
<proteinExistence type="predicted"/>
<keyword evidence="4" id="KW-0249">Electron transport</keyword>
<dbReference type="InterPro" id="IPR019020">
    <property type="entry name" value="Cyt-c552/DMSO_Rdtase_haem-bd"/>
</dbReference>
<evidence type="ECO:0000313" key="9">
    <source>
        <dbReference type="Proteomes" id="UP001569428"/>
    </source>
</evidence>
<gene>
    <name evidence="8" type="ORF">ACCI49_11970</name>
</gene>
<keyword evidence="6" id="KW-1133">Transmembrane helix</keyword>
<dbReference type="Gene3D" id="2.60.40.1190">
    <property type="match status" value="1"/>
</dbReference>
<dbReference type="CDD" id="cd09625">
    <property type="entry name" value="DOMON_like_cytochrome"/>
    <property type="match status" value="1"/>
</dbReference>
<dbReference type="SMART" id="SM00887">
    <property type="entry name" value="EB_dh"/>
    <property type="match status" value="1"/>
</dbReference>
<feature type="domain" description="Cytochrome c-552/DMSO reductase-like haem-binding" evidence="7">
    <location>
        <begin position="213"/>
        <end position="518"/>
    </location>
</feature>
<keyword evidence="6" id="KW-0812">Transmembrane</keyword>
<feature type="transmembrane region" description="Helical" evidence="6">
    <location>
        <begin position="9"/>
        <end position="31"/>
    </location>
</feature>
<sequence length="528" mass="59696">MSERSKSPLWILIHSAAVVAVFFSLFSGLRIGTLSSTAVASIDELLPQGEVHSVHFISAILLSLATLSYLTSRFQRFLNPKEQSKPRSFSYHRTVTWAGIFLTGIALISGWMLFSGTGSLTIIRLIHFYTAAGLCAYIFLHGGVYLVQFGCHALLLIMQPSRSTNRLLFILPVSLCLFLFGGWYLLNEYSHHALPVTKISSNTFIDIDGMASEPQWQKAQTLTLSTDGGANFYNGRSDVQLKALQNGQEIFFHITWQDPDESLAHLPLKKTAEGWEILQSGYETFDEKSHYEDKFAILLSENCSFAAAGTAHLGQSPLADKPANWHGKGYHYSTSEQLHDLWHWKAVRTNKMYLADDNFIGKPDKVRPGARRYTAGYQQDSKESGAYRMNWKWYSPTTITPKRLPAKIDQLAPYQYSLPHSQSPDWTISWFDYQPYSSSHDQFPLGTLMPSVLYTSNRFEGDRADVRARGIWRDGHWSLELVRKLDTGSSQDIPIVDGICMWVSAFDRAQIAHTRHSRAIQLSFDKTL</sequence>
<protein>
    <submittedName>
        <fullName evidence="8">Ethylbenzene dehydrogenase-related protein</fullName>
    </submittedName>
</protein>
<evidence type="ECO:0000256" key="4">
    <source>
        <dbReference type="ARBA" id="ARBA00022982"/>
    </source>
</evidence>
<evidence type="ECO:0000256" key="6">
    <source>
        <dbReference type="SAM" id="Phobius"/>
    </source>
</evidence>
<feature type="transmembrane region" description="Helical" evidence="6">
    <location>
        <begin position="126"/>
        <end position="147"/>
    </location>
</feature>
<organism evidence="8 9">
    <name type="scientific">Microbulbifer epialgicus</name>
    <dbReference type="NCBI Taxonomy" id="393907"/>
    <lineage>
        <taxon>Bacteria</taxon>
        <taxon>Pseudomonadati</taxon>
        <taxon>Pseudomonadota</taxon>
        <taxon>Gammaproteobacteria</taxon>
        <taxon>Cellvibrionales</taxon>
        <taxon>Microbulbiferaceae</taxon>
        <taxon>Microbulbifer</taxon>
    </lineage>
</organism>
<evidence type="ECO:0000259" key="7">
    <source>
        <dbReference type="SMART" id="SM00887"/>
    </source>
</evidence>
<evidence type="ECO:0000313" key="8">
    <source>
        <dbReference type="EMBL" id="MFA0811637.1"/>
    </source>
</evidence>
<feature type="transmembrane region" description="Helical" evidence="6">
    <location>
        <begin position="167"/>
        <end position="186"/>
    </location>
</feature>
<keyword evidence="3" id="KW-0479">Metal-binding</keyword>
<dbReference type="SUPFAM" id="SSF81342">
    <property type="entry name" value="Transmembrane di-heme cytochromes"/>
    <property type="match status" value="1"/>
</dbReference>
<evidence type="ECO:0000256" key="5">
    <source>
        <dbReference type="ARBA" id="ARBA00023004"/>
    </source>
</evidence>
<name>A0ABV4P0V1_9GAMM</name>
<dbReference type="Pfam" id="PF09459">
    <property type="entry name" value="EB_dh"/>
    <property type="match status" value="1"/>
</dbReference>
<dbReference type="InterPro" id="IPR016174">
    <property type="entry name" value="Di-haem_cyt_TM"/>
</dbReference>
<reference evidence="8 9" key="1">
    <citation type="submission" date="2024-08" db="EMBL/GenBank/DDBJ databases">
        <authorList>
            <person name="Ishaq N."/>
        </authorList>
    </citation>
    <scope>NUCLEOTIDE SEQUENCE [LARGE SCALE GENOMIC DNA]</scope>
    <source>
        <strain evidence="8 9">DSM 18651</strain>
    </source>
</reference>
<dbReference type="RefSeq" id="WP_371839224.1">
    <property type="nucleotide sequence ID" value="NZ_JBGMEK010000024.1"/>
</dbReference>
<dbReference type="EMBL" id="JBGMEK010000024">
    <property type="protein sequence ID" value="MFA0811637.1"/>
    <property type="molecule type" value="Genomic_DNA"/>
</dbReference>
<dbReference type="Proteomes" id="UP001569428">
    <property type="component" value="Unassembled WGS sequence"/>
</dbReference>
<evidence type="ECO:0000256" key="1">
    <source>
        <dbReference type="ARBA" id="ARBA00022448"/>
    </source>
</evidence>
<keyword evidence="2" id="KW-0349">Heme</keyword>
<keyword evidence="1" id="KW-0813">Transport</keyword>
<evidence type="ECO:0000256" key="2">
    <source>
        <dbReference type="ARBA" id="ARBA00022617"/>
    </source>
</evidence>
<evidence type="ECO:0000256" key="3">
    <source>
        <dbReference type="ARBA" id="ARBA00022723"/>
    </source>
</evidence>
<keyword evidence="6" id="KW-0472">Membrane</keyword>
<feature type="transmembrane region" description="Helical" evidence="6">
    <location>
        <begin position="91"/>
        <end position="114"/>
    </location>
</feature>
<feature type="transmembrane region" description="Helical" evidence="6">
    <location>
        <begin position="51"/>
        <end position="70"/>
    </location>
</feature>
<keyword evidence="9" id="KW-1185">Reference proteome</keyword>
<keyword evidence="5" id="KW-0408">Iron</keyword>